<proteinExistence type="predicted"/>
<keyword evidence="2" id="KW-1185">Reference proteome</keyword>
<name>A0ABS6T8I7_9ENTE</name>
<dbReference type="RefSeq" id="WP_218324280.1">
    <property type="nucleotide sequence ID" value="NZ_JAHUZB010000001.1"/>
</dbReference>
<accession>A0ABS6T8I7</accession>
<protein>
    <submittedName>
        <fullName evidence="1">Uncharacterized protein</fullName>
    </submittedName>
</protein>
<dbReference type="Proteomes" id="UP000774130">
    <property type="component" value="Unassembled WGS sequence"/>
</dbReference>
<organism evidence="1 2">
    <name type="scientific">Enterococcus alishanensis</name>
    <dbReference type="NCBI Taxonomy" id="1303817"/>
    <lineage>
        <taxon>Bacteria</taxon>
        <taxon>Bacillati</taxon>
        <taxon>Bacillota</taxon>
        <taxon>Bacilli</taxon>
        <taxon>Lactobacillales</taxon>
        <taxon>Enterococcaceae</taxon>
        <taxon>Enterococcus</taxon>
    </lineage>
</organism>
<comment type="caution">
    <text evidence="1">The sequence shown here is derived from an EMBL/GenBank/DDBJ whole genome shotgun (WGS) entry which is preliminary data.</text>
</comment>
<gene>
    <name evidence="1" type="ORF">KUA55_00860</name>
</gene>
<dbReference type="EMBL" id="JAHUZB010000001">
    <property type="protein sequence ID" value="MBV7389213.1"/>
    <property type="molecule type" value="Genomic_DNA"/>
</dbReference>
<sequence length="124" mass="14535">MLDVRGSLENLAWNTEHHFLHIKAGHPFIRIWAVQFELGYSDFRTIQMALQLAEKMDLLKRFATAYNEVYNYEYAFVKGDIEGFNETYGDKIDDYMTAHKELLAIIEEIKTFQPAIDPTEKNLI</sequence>
<evidence type="ECO:0000313" key="2">
    <source>
        <dbReference type="Proteomes" id="UP000774130"/>
    </source>
</evidence>
<reference evidence="1 2" key="1">
    <citation type="submission" date="2021-06" db="EMBL/GenBank/DDBJ databases">
        <title>Enterococcus alishanensis sp. nov., a novel lactic acid bacterium isolated from fresh coffee beans.</title>
        <authorList>
            <person name="Chen Y.-S."/>
        </authorList>
    </citation>
    <scope>NUCLEOTIDE SEQUENCE [LARGE SCALE GENOMIC DNA]</scope>
    <source>
        <strain evidence="1 2">ALS3</strain>
    </source>
</reference>
<evidence type="ECO:0000313" key="1">
    <source>
        <dbReference type="EMBL" id="MBV7389213.1"/>
    </source>
</evidence>